<dbReference type="EMBL" id="CP133621">
    <property type="protein sequence ID" value="WMV50359.1"/>
    <property type="molecule type" value="Genomic_DNA"/>
</dbReference>
<evidence type="ECO:0000313" key="2">
    <source>
        <dbReference type="EMBL" id="WMV50359.1"/>
    </source>
</evidence>
<dbReference type="Gene3D" id="1.10.340.70">
    <property type="match status" value="1"/>
</dbReference>
<feature type="domain" description="Integrase zinc-binding" evidence="1">
    <location>
        <begin position="146"/>
        <end position="196"/>
    </location>
</feature>
<dbReference type="InterPro" id="IPR041588">
    <property type="entry name" value="Integrase_H2C2"/>
</dbReference>
<dbReference type="Proteomes" id="UP001234989">
    <property type="component" value="Chromosome 10"/>
</dbReference>
<keyword evidence="3" id="KW-1185">Reference proteome</keyword>
<proteinExistence type="predicted"/>
<sequence>MRTILERFREEKLYAKLSNCEFLLEFMAFLGQVVTKEGVSLGGVLMKKWSVIVYASRQLKGPELLLILLSVHVASTVLIRVVAFVEARSILMDHICAHQLEDDKLKVIWEKVLKGEAKSASLYPEGALRICGYICVPSVGGWVCMILGEGHYSKYSIHPRTTKMFHDLKQHYWWCGIKRDIVDFVAKCWNRQQVKYKD</sequence>
<protein>
    <recommendedName>
        <fullName evidence="1">Integrase zinc-binding domain-containing protein</fullName>
    </recommendedName>
</protein>
<dbReference type="Pfam" id="PF17921">
    <property type="entry name" value="Integrase_H2C2"/>
    <property type="match status" value="1"/>
</dbReference>
<accession>A0AAF0ZVF3</accession>
<gene>
    <name evidence="2" type="ORF">MTR67_043744</name>
</gene>
<organism evidence="2 3">
    <name type="scientific">Solanum verrucosum</name>
    <dbReference type="NCBI Taxonomy" id="315347"/>
    <lineage>
        <taxon>Eukaryota</taxon>
        <taxon>Viridiplantae</taxon>
        <taxon>Streptophyta</taxon>
        <taxon>Embryophyta</taxon>
        <taxon>Tracheophyta</taxon>
        <taxon>Spermatophyta</taxon>
        <taxon>Magnoliopsida</taxon>
        <taxon>eudicotyledons</taxon>
        <taxon>Gunneridae</taxon>
        <taxon>Pentapetalae</taxon>
        <taxon>asterids</taxon>
        <taxon>lamiids</taxon>
        <taxon>Solanales</taxon>
        <taxon>Solanaceae</taxon>
        <taxon>Solanoideae</taxon>
        <taxon>Solaneae</taxon>
        <taxon>Solanum</taxon>
    </lineage>
</organism>
<dbReference type="AlphaFoldDB" id="A0AAF0ZVF3"/>
<evidence type="ECO:0000259" key="1">
    <source>
        <dbReference type="Pfam" id="PF17921"/>
    </source>
</evidence>
<reference evidence="2" key="1">
    <citation type="submission" date="2023-08" db="EMBL/GenBank/DDBJ databases">
        <title>A de novo genome assembly of Solanum verrucosum Schlechtendal, a Mexican diploid species geographically isolated from the other diploid A-genome species in potato relatives.</title>
        <authorList>
            <person name="Hosaka K."/>
        </authorList>
    </citation>
    <scope>NUCLEOTIDE SEQUENCE</scope>
    <source>
        <tissue evidence="2">Young leaves</tissue>
    </source>
</reference>
<name>A0AAF0ZVF3_SOLVR</name>
<evidence type="ECO:0000313" key="3">
    <source>
        <dbReference type="Proteomes" id="UP001234989"/>
    </source>
</evidence>